<feature type="region of interest" description="Disordered" evidence="1">
    <location>
        <begin position="85"/>
        <end position="106"/>
    </location>
</feature>
<organism evidence="2 3">
    <name type="scientific">Tetraparma gracilis</name>
    <dbReference type="NCBI Taxonomy" id="2962635"/>
    <lineage>
        <taxon>Eukaryota</taxon>
        <taxon>Sar</taxon>
        <taxon>Stramenopiles</taxon>
        <taxon>Ochrophyta</taxon>
        <taxon>Bolidophyceae</taxon>
        <taxon>Parmales</taxon>
        <taxon>Triparmaceae</taxon>
        <taxon>Tetraparma</taxon>
    </lineage>
</organism>
<keyword evidence="3" id="KW-1185">Reference proteome</keyword>
<name>A0ABQ6N3E3_9STRA</name>
<evidence type="ECO:0000313" key="3">
    <source>
        <dbReference type="Proteomes" id="UP001165060"/>
    </source>
</evidence>
<sequence length="202" mass="22167">MPHPPLPAPAVPTPVPKFRDEEIFDSTAPITTNQYLVEERQTQKLPTSLIHSLRTAIHAPLDVLLRFLVLHFAMALAGRLPQDLMPQDLTPPPGAAPPGAEEEGCHEGRRELLVGRAEFTQAVKFNRSLQKRMFPHDLELREVRHDAHTAVEYRPHPTLRRSDAPPLPHALHGTILLVPGPHGTTTVQMVASVATAAAPAPT</sequence>
<evidence type="ECO:0000256" key="1">
    <source>
        <dbReference type="SAM" id="MobiDB-lite"/>
    </source>
</evidence>
<evidence type="ECO:0000313" key="2">
    <source>
        <dbReference type="EMBL" id="GMI39688.1"/>
    </source>
</evidence>
<feature type="non-terminal residue" evidence="2">
    <location>
        <position position="202"/>
    </location>
</feature>
<gene>
    <name evidence="2" type="ORF">TeGR_g3124</name>
</gene>
<proteinExistence type="predicted"/>
<dbReference type="Proteomes" id="UP001165060">
    <property type="component" value="Unassembled WGS sequence"/>
</dbReference>
<dbReference type="EMBL" id="BRYB01000887">
    <property type="protein sequence ID" value="GMI39688.1"/>
    <property type="molecule type" value="Genomic_DNA"/>
</dbReference>
<reference evidence="2 3" key="1">
    <citation type="journal article" date="2023" name="Commun. Biol.">
        <title>Genome analysis of Parmales, the sister group of diatoms, reveals the evolutionary specialization of diatoms from phago-mixotrophs to photoautotrophs.</title>
        <authorList>
            <person name="Ban H."/>
            <person name="Sato S."/>
            <person name="Yoshikawa S."/>
            <person name="Yamada K."/>
            <person name="Nakamura Y."/>
            <person name="Ichinomiya M."/>
            <person name="Sato N."/>
            <person name="Blanc-Mathieu R."/>
            <person name="Endo H."/>
            <person name="Kuwata A."/>
            <person name="Ogata H."/>
        </authorList>
    </citation>
    <scope>NUCLEOTIDE SEQUENCE [LARGE SCALE GENOMIC DNA]</scope>
</reference>
<protein>
    <submittedName>
        <fullName evidence="2">Uncharacterized protein</fullName>
    </submittedName>
</protein>
<comment type="caution">
    <text evidence="2">The sequence shown here is derived from an EMBL/GenBank/DDBJ whole genome shotgun (WGS) entry which is preliminary data.</text>
</comment>
<accession>A0ABQ6N3E3</accession>